<dbReference type="CDD" id="cd05233">
    <property type="entry name" value="SDR_c"/>
    <property type="match status" value="1"/>
</dbReference>
<dbReference type="Pfam" id="PF13561">
    <property type="entry name" value="adh_short_C2"/>
    <property type="match status" value="1"/>
</dbReference>
<reference evidence="3" key="3">
    <citation type="submission" date="2010-09" db="EMBL/GenBank/DDBJ databases">
        <title>Annotation of Gaeumannomyces graminis var. tritici R3-111a-1.</title>
        <authorList>
            <consortium name="The Broad Institute Genome Sequencing Platform"/>
            <person name="Ma L.-J."/>
            <person name="Dead R."/>
            <person name="Young S.K."/>
            <person name="Zeng Q."/>
            <person name="Gargeya S."/>
            <person name="Fitzgerald M."/>
            <person name="Haas B."/>
            <person name="Abouelleil A."/>
            <person name="Alvarado L."/>
            <person name="Arachchi H.M."/>
            <person name="Berlin A."/>
            <person name="Brown A."/>
            <person name="Chapman S.B."/>
            <person name="Chen Z."/>
            <person name="Dunbar C."/>
            <person name="Freedman E."/>
            <person name="Gearin G."/>
            <person name="Gellesch M."/>
            <person name="Goldberg J."/>
            <person name="Griggs A."/>
            <person name="Gujja S."/>
            <person name="Heiman D."/>
            <person name="Howarth C."/>
            <person name="Larson L."/>
            <person name="Lui A."/>
            <person name="MacDonald P.J.P."/>
            <person name="Mehta T."/>
            <person name="Montmayeur A."/>
            <person name="Murphy C."/>
            <person name="Neiman D."/>
            <person name="Pearson M."/>
            <person name="Priest M."/>
            <person name="Roberts A."/>
            <person name="Saif S."/>
            <person name="Shea T."/>
            <person name="Shenoy N."/>
            <person name="Sisk P."/>
            <person name="Stolte C."/>
            <person name="Sykes S."/>
            <person name="Yandava C."/>
            <person name="Wortman J."/>
            <person name="Nusbaum C."/>
            <person name="Birren B."/>
        </authorList>
    </citation>
    <scope>NUCLEOTIDE SEQUENCE</scope>
    <source>
        <strain evidence="3">R3-111a-1</strain>
    </source>
</reference>
<dbReference type="PRINTS" id="PR00081">
    <property type="entry name" value="GDHRDH"/>
</dbReference>
<dbReference type="AlphaFoldDB" id="J3P2Z4"/>
<name>J3P2Z4_GAET3</name>
<dbReference type="Gene3D" id="3.40.50.720">
    <property type="entry name" value="NAD(P)-binding Rossmann-like Domain"/>
    <property type="match status" value="1"/>
</dbReference>
<dbReference type="InterPro" id="IPR036291">
    <property type="entry name" value="NAD(P)-bd_dom_sf"/>
</dbReference>
<proteinExistence type="inferred from homology"/>
<dbReference type="HOGENOM" id="CLU_010194_1_0_1"/>
<evidence type="ECO:0000256" key="1">
    <source>
        <dbReference type="ARBA" id="ARBA00006484"/>
    </source>
</evidence>
<keyword evidence="2" id="KW-0560">Oxidoreductase</keyword>
<dbReference type="EnsemblFungi" id="EJT74036">
    <property type="protein sequence ID" value="EJT74036"/>
    <property type="gene ID" value="GGTG_07885"/>
</dbReference>
<dbReference type="RefSeq" id="XP_009223980.1">
    <property type="nucleotide sequence ID" value="XM_009225716.1"/>
</dbReference>
<dbReference type="PANTHER" id="PTHR24321:SF12">
    <property type="entry name" value="SHORT-CHAIN DEHYDROGENASE_REDUCTASE FAMILY, PUTATIVE (AFU_ORTHOLOGUE AFUA_5G14340)-RELATED"/>
    <property type="match status" value="1"/>
</dbReference>
<evidence type="ECO:0000313" key="5">
    <source>
        <dbReference type="Proteomes" id="UP000006039"/>
    </source>
</evidence>
<protein>
    <submittedName>
        <fullName evidence="3">Oxidoreductase</fullName>
    </submittedName>
</protein>
<dbReference type="OrthoDB" id="5840532at2759"/>
<dbReference type="eggNOG" id="KOG0725">
    <property type="taxonomic scope" value="Eukaryota"/>
</dbReference>
<evidence type="ECO:0000256" key="2">
    <source>
        <dbReference type="ARBA" id="ARBA00023002"/>
    </source>
</evidence>
<dbReference type="VEuPathDB" id="FungiDB:GGTG_07885"/>
<sequence length="219" mass="23358">MSETARLCKQASARAVVTFIIPCDVRVETEIATSLDEIIEEWGRIDYAVNSASVYFPGAAHRISPEEFDRAMSVSCRGAMISSREEIARMLLQGPLETHDGRAGNRGAIVNICSSGGIASRPSCREKAAYAASRAAIISLTRADAVEYAKDNIRINCVCSGVIDIPAEIPHDDQFVAGTPMKKVGTSQEVADAVLFLCSSKATFIHGVALPVDGGYTAC</sequence>
<dbReference type="GeneID" id="20348343"/>
<dbReference type="PRINTS" id="PR00080">
    <property type="entry name" value="SDRFAMILY"/>
</dbReference>
<dbReference type="EMBL" id="GL385398">
    <property type="protein sequence ID" value="EJT74036.1"/>
    <property type="molecule type" value="Genomic_DNA"/>
</dbReference>
<dbReference type="SUPFAM" id="SSF51735">
    <property type="entry name" value="NAD(P)-binding Rossmann-fold domains"/>
    <property type="match status" value="1"/>
</dbReference>
<evidence type="ECO:0000313" key="3">
    <source>
        <dbReference type="EMBL" id="EJT74036.1"/>
    </source>
</evidence>
<evidence type="ECO:0000313" key="4">
    <source>
        <dbReference type="EnsemblFungi" id="EJT74036"/>
    </source>
</evidence>
<reference evidence="3" key="2">
    <citation type="submission" date="2010-07" db="EMBL/GenBank/DDBJ databases">
        <authorList>
            <consortium name="The Broad Institute Genome Sequencing Platform"/>
            <consortium name="Broad Institute Genome Sequencing Center for Infectious Disease"/>
            <person name="Ma L.-J."/>
            <person name="Dead R."/>
            <person name="Young S."/>
            <person name="Zeng Q."/>
            <person name="Koehrsen M."/>
            <person name="Alvarado L."/>
            <person name="Berlin A."/>
            <person name="Chapman S.B."/>
            <person name="Chen Z."/>
            <person name="Freedman E."/>
            <person name="Gellesch M."/>
            <person name="Goldberg J."/>
            <person name="Griggs A."/>
            <person name="Gujja S."/>
            <person name="Heilman E.R."/>
            <person name="Heiman D."/>
            <person name="Hepburn T."/>
            <person name="Howarth C."/>
            <person name="Jen D."/>
            <person name="Larson L."/>
            <person name="Mehta T."/>
            <person name="Neiman D."/>
            <person name="Pearson M."/>
            <person name="Roberts A."/>
            <person name="Saif S."/>
            <person name="Shea T."/>
            <person name="Shenoy N."/>
            <person name="Sisk P."/>
            <person name="Stolte C."/>
            <person name="Sykes S."/>
            <person name="Walk T."/>
            <person name="White J."/>
            <person name="Yandava C."/>
            <person name="Haas B."/>
            <person name="Nusbaum C."/>
            <person name="Birren B."/>
        </authorList>
    </citation>
    <scope>NUCLEOTIDE SEQUENCE</scope>
    <source>
        <strain evidence="3">R3-111a-1</strain>
    </source>
</reference>
<accession>J3P2Z4</accession>
<dbReference type="Proteomes" id="UP000006039">
    <property type="component" value="Unassembled WGS sequence"/>
</dbReference>
<reference evidence="5" key="1">
    <citation type="submission" date="2010-07" db="EMBL/GenBank/DDBJ databases">
        <title>The genome sequence of Gaeumannomyces graminis var. tritici strain R3-111a-1.</title>
        <authorList>
            <consortium name="The Broad Institute Genome Sequencing Platform"/>
            <person name="Ma L.-J."/>
            <person name="Dead R."/>
            <person name="Young S."/>
            <person name="Zeng Q."/>
            <person name="Koehrsen M."/>
            <person name="Alvarado L."/>
            <person name="Berlin A."/>
            <person name="Chapman S.B."/>
            <person name="Chen Z."/>
            <person name="Freedman E."/>
            <person name="Gellesch M."/>
            <person name="Goldberg J."/>
            <person name="Griggs A."/>
            <person name="Gujja S."/>
            <person name="Heilman E.R."/>
            <person name="Heiman D."/>
            <person name="Hepburn T."/>
            <person name="Howarth C."/>
            <person name="Jen D."/>
            <person name="Larson L."/>
            <person name="Mehta T."/>
            <person name="Neiman D."/>
            <person name="Pearson M."/>
            <person name="Roberts A."/>
            <person name="Saif S."/>
            <person name="Shea T."/>
            <person name="Shenoy N."/>
            <person name="Sisk P."/>
            <person name="Stolte C."/>
            <person name="Sykes S."/>
            <person name="Walk T."/>
            <person name="White J."/>
            <person name="Yandava C."/>
            <person name="Haas B."/>
            <person name="Nusbaum C."/>
            <person name="Birren B."/>
        </authorList>
    </citation>
    <scope>NUCLEOTIDE SEQUENCE [LARGE SCALE GENOMIC DNA]</scope>
    <source>
        <strain evidence="5">R3-111a-1</strain>
    </source>
</reference>
<gene>
    <name evidence="4" type="primary">20348343</name>
    <name evidence="3" type="ORF">GGTG_07885</name>
</gene>
<comment type="similarity">
    <text evidence="1">Belongs to the short-chain dehydrogenases/reductases (SDR) family.</text>
</comment>
<dbReference type="STRING" id="644352.J3P2Z4"/>
<dbReference type="GO" id="GO:0016491">
    <property type="term" value="F:oxidoreductase activity"/>
    <property type="evidence" value="ECO:0007669"/>
    <property type="project" value="UniProtKB-KW"/>
</dbReference>
<reference evidence="4" key="5">
    <citation type="submission" date="2018-04" db="UniProtKB">
        <authorList>
            <consortium name="EnsemblFungi"/>
        </authorList>
    </citation>
    <scope>IDENTIFICATION</scope>
    <source>
        <strain evidence="4">R3-111a-1</strain>
    </source>
</reference>
<dbReference type="PANTHER" id="PTHR24321">
    <property type="entry name" value="DEHYDROGENASES, SHORT CHAIN"/>
    <property type="match status" value="1"/>
</dbReference>
<reference evidence="4" key="4">
    <citation type="journal article" date="2015" name="G3 (Bethesda)">
        <title>Genome sequences of three phytopathogenic species of the Magnaporthaceae family of fungi.</title>
        <authorList>
            <person name="Okagaki L.H."/>
            <person name="Nunes C.C."/>
            <person name="Sailsbery J."/>
            <person name="Clay B."/>
            <person name="Brown D."/>
            <person name="John T."/>
            <person name="Oh Y."/>
            <person name="Young N."/>
            <person name="Fitzgerald M."/>
            <person name="Haas B.J."/>
            <person name="Zeng Q."/>
            <person name="Young S."/>
            <person name="Adiconis X."/>
            <person name="Fan L."/>
            <person name="Levin J.Z."/>
            <person name="Mitchell T.K."/>
            <person name="Okubara P.A."/>
            <person name="Farman M.L."/>
            <person name="Kohn L.M."/>
            <person name="Birren B."/>
            <person name="Ma L.-J."/>
            <person name="Dean R.A."/>
        </authorList>
    </citation>
    <scope>NUCLEOTIDE SEQUENCE</scope>
    <source>
        <strain evidence="4">R3-111a-1</strain>
    </source>
</reference>
<keyword evidence="5" id="KW-1185">Reference proteome</keyword>
<dbReference type="InterPro" id="IPR002347">
    <property type="entry name" value="SDR_fam"/>
</dbReference>
<organism evidence="3">
    <name type="scientific">Gaeumannomyces tritici (strain R3-111a-1)</name>
    <name type="common">Wheat and barley take-all root rot fungus</name>
    <name type="synonym">Gaeumannomyces graminis var. tritici</name>
    <dbReference type="NCBI Taxonomy" id="644352"/>
    <lineage>
        <taxon>Eukaryota</taxon>
        <taxon>Fungi</taxon>
        <taxon>Dikarya</taxon>
        <taxon>Ascomycota</taxon>
        <taxon>Pezizomycotina</taxon>
        <taxon>Sordariomycetes</taxon>
        <taxon>Sordariomycetidae</taxon>
        <taxon>Magnaporthales</taxon>
        <taxon>Magnaporthaceae</taxon>
        <taxon>Gaeumannomyces</taxon>
    </lineage>
</organism>